<protein>
    <recommendedName>
        <fullName evidence="2">GSCFA domain-containing protein</fullName>
    </recommendedName>
</protein>
<gene>
    <name evidence="3" type="ORF">EXU30_03480</name>
</gene>
<feature type="region of interest" description="Disordered" evidence="1">
    <location>
        <begin position="1"/>
        <end position="22"/>
    </location>
</feature>
<dbReference type="AlphaFoldDB" id="A0A411PEA1"/>
<dbReference type="RefSeq" id="WP_130597837.1">
    <property type="nucleotide sequence ID" value="NZ_CP036200.1"/>
</dbReference>
<dbReference type="Pfam" id="PF08885">
    <property type="entry name" value="GSCFA"/>
    <property type="match status" value="1"/>
</dbReference>
<proteinExistence type="predicted"/>
<dbReference type="KEGG" id="smai:EXU30_03480"/>
<evidence type="ECO:0000259" key="2">
    <source>
        <dbReference type="Pfam" id="PF08885"/>
    </source>
</evidence>
<feature type="compositionally biased region" description="Polar residues" evidence="1">
    <location>
        <begin position="1"/>
        <end position="10"/>
    </location>
</feature>
<dbReference type="InterPro" id="IPR014982">
    <property type="entry name" value="GSCFA"/>
</dbReference>
<sequence>MKNTEVGSVTSERDGSGPKSWAENHWHKVNASEYPKTKEVFSDVKRCIEQHIKTGHCPVTPLLNSNGNVITIGSCFAAELRHFLTSAGLSSNSFWIPSGLNNTFALRDFISWVVTGVETSEGYRYERNEDGVVNDWKPEHERSFYLEHFKSASAFVFTIGLAEIWEDRVTNKVFWRGIPSSIFEEGRHYFRLSSVSENTENINAIIALLRQVNCAAPVVLTLSPVPLKASFKGESCVTADCVSKSTLRVALNEVLAGSPENTYYWPSFEIIKWLGCHLPFPVYGTDDGVVRHVSRFMVLQILKAFTDTYYGESIGKDTFESFDSSLEEIEGNAGEPPIIYKGTLVSA</sequence>
<organism evidence="3 4">
    <name type="scientific">Shewanella maritima</name>
    <dbReference type="NCBI Taxonomy" id="2520507"/>
    <lineage>
        <taxon>Bacteria</taxon>
        <taxon>Pseudomonadati</taxon>
        <taxon>Pseudomonadota</taxon>
        <taxon>Gammaproteobacteria</taxon>
        <taxon>Alteromonadales</taxon>
        <taxon>Shewanellaceae</taxon>
        <taxon>Shewanella</taxon>
    </lineage>
</organism>
<evidence type="ECO:0000313" key="3">
    <source>
        <dbReference type="EMBL" id="QBF81863.1"/>
    </source>
</evidence>
<evidence type="ECO:0000313" key="4">
    <source>
        <dbReference type="Proteomes" id="UP000291106"/>
    </source>
</evidence>
<evidence type="ECO:0000256" key="1">
    <source>
        <dbReference type="SAM" id="MobiDB-lite"/>
    </source>
</evidence>
<feature type="compositionally biased region" description="Basic and acidic residues" evidence="1">
    <location>
        <begin position="11"/>
        <end position="22"/>
    </location>
</feature>
<keyword evidence="4" id="KW-1185">Reference proteome</keyword>
<dbReference type="OrthoDB" id="369216at2"/>
<name>A0A411PEA1_9GAMM</name>
<dbReference type="Proteomes" id="UP000291106">
    <property type="component" value="Chromosome"/>
</dbReference>
<feature type="domain" description="GSCFA" evidence="2">
    <location>
        <begin position="69"/>
        <end position="272"/>
    </location>
</feature>
<accession>A0A411PEA1</accession>
<reference evidence="3 4" key="1">
    <citation type="submission" date="2019-02" db="EMBL/GenBank/DDBJ databases">
        <title>Shewanella sp. D4-2 isolated from Dokdo Island.</title>
        <authorList>
            <person name="Baek K."/>
        </authorList>
    </citation>
    <scope>NUCLEOTIDE SEQUENCE [LARGE SCALE GENOMIC DNA]</scope>
    <source>
        <strain evidence="3 4">D4-2</strain>
    </source>
</reference>
<dbReference type="EMBL" id="CP036200">
    <property type="protein sequence ID" value="QBF81863.1"/>
    <property type="molecule type" value="Genomic_DNA"/>
</dbReference>